<sequence length="779" mass="80856">MALPLSVISLLALAALAPWLVRAAGWWAGWVAAAVPAGWFAWFAVQVGGVAAGRVLAPEPIPWVETLGISLAWRLDGLGLLFALLVTGVGAAVCVYAGGYMRGHARFGKFMATLLTFMAAMLGLVLADDLVLLFVFWELTSITSFLLIGFYREKEAARSAAMRALIVTGGGGLALLAGVILLGLEAGTFRVSELLEMGPQINSSPRYLAILALIFLGCFTKSAQFPFHFWLPGAMEAPAPVSAYLHSSTMVKAGVFLLARLTPVLGGTPEWSWTLKLVGGFTMVYAAVLAARSTKLKRILAWTTVSALGTMVMLLGLGVPGDAAAVTFLLAHALYKGTLFMVAGVIEHQTGEKDVERLGGLLRKMPVTWAAAVLGALSLAGVPPLFGYTGKYLLKGGLAASPWDTALLVAVTVTGVGMVTAALLVAFRPFAGAGHPIADRTREAGPALLVGPVVLATLGLLAGVAPGLFADPIVLAATDAVTGQPGEAELSSLHLFSPSALAGPTGIALLGGVVLYAFRGGFRRGTGLLDRSKEGPAVFDAALAGVLALGRAQTRLLQHGSLTGYVRTCVVGLLVLGGSLLIGRMGTATLLPEHGAVRPVEAILVGLMIASGVAAAVFRHRLGSIAALGVVGICAALIFLLFGAPDVAMTQFAIETLTVLILVLVFYHLPEFRNYTSRSRKAVDLLLSLAFGAFMTVLVLLAVDTGMGQPVSSYFSEQAVAAGKGRNIVNVIIVDFRATDTFGELFVLALAGMGVATLLIARRERPDAGEAAAAGEGEP</sequence>
<dbReference type="Proteomes" id="UP000007881">
    <property type="component" value="Chromosome"/>
</dbReference>
<organism evidence="15 16">
    <name type="scientific">Phycisphaera mikurensis (strain NBRC 102666 / KCTC 22515 / FYK2301M01)</name>
    <dbReference type="NCBI Taxonomy" id="1142394"/>
    <lineage>
        <taxon>Bacteria</taxon>
        <taxon>Pseudomonadati</taxon>
        <taxon>Planctomycetota</taxon>
        <taxon>Phycisphaerae</taxon>
        <taxon>Phycisphaerales</taxon>
        <taxon>Phycisphaeraceae</taxon>
        <taxon>Phycisphaera</taxon>
    </lineage>
</organism>
<dbReference type="PANTHER" id="PTHR43373:SF1">
    <property type="entry name" value="NA(+)_H(+) ANTIPORTER SUBUNIT A"/>
    <property type="match status" value="1"/>
</dbReference>
<feature type="transmembrane region" description="Helical" evidence="10">
    <location>
        <begin position="602"/>
        <end position="618"/>
    </location>
</feature>
<dbReference type="eggNOG" id="COG1009">
    <property type="taxonomic scope" value="Bacteria"/>
</dbReference>
<keyword evidence="3" id="KW-0050">Antiport</keyword>
<gene>
    <name evidence="15" type="primary">mrpA</name>
    <name evidence="15" type="ordered locus">PSMK_06610</name>
</gene>
<dbReference type="Pfam" id="PF20501">
    <property type="entry name" value="MbhE"/>
    <property type="match status" value="1"/>
</dbReference>
<evidence type="ECO:0000256" key="7">
    <source>
        <dbReference type="ARBA" id="ARBA00023065"/>
    </source>
</evidence>
<feature type="transmembrane region" description="Helical" evidence="10">
    <location>
        <begin position="299"/>
        <end position="319"/>
    </location>
</feature>
<evidence type="ECO:0000313" key="15">
    <source>
        <dbReference type="EMBL" id="BAM02820.1"/>
    </source>
</evidence>
<feature type="transmembrane region" description="Helical" evidence="10">
    <location>
        <begin position="164"/>
        <end position="187"/>
    </location>
</feature>
<dbReference type="AlphaFoldDB" id="I0IC32"/>
<dbReference type="InterPro" id="IPR025383">
    <property type="entry name" value="MrpA_C/MbhD"/>
</dbReference>
<feature type="transmembrane region" description="Helical" evidence="10">
    <location>
        <begin position="564"/>
        <end position="582"/>
    </location>
</feature>
<name>I0IC32_PHYMF</name>
<feature type="transmembrane region" description="Helical" evidence="10">
    <location>
        <begin position="273"/>
        <end position="292"/>
    </location>
</feature>
<feature type="domain" description="NADH:quinone oxidoreductase/Mrp antiporter transmembrane" evidence="11">
    <location>
        <begin position="127"/>
        <end position="412"/>
    </location>
</feature>
<evidence type="ECO:0000259" key="14">
    <source>
        <dbReference type="Pfam" id="PF20501"/>
    </source>
</evidence>
<evidence type="ECO:0000259" key="13">
    <source>
        <dbReference type="Pfam" id="PF13244"/>
    </source>
</evidence>
<keyword evidence="8 10" id="KW-0472">Membrane</keyword>
<feature type="transmembrane region" description="Helical" evidence="10">
    <location>
        <begin position="243"/>
        <end position="261"/>
    </location>
</feature>
<dbReference type="EMBL" id="AP012338">
    <property type="protein sequence ID" value="BAM02820.1"/>
    <property type="molecule type" value="Genomic_DNA"/>
</dbReference>
<feature type="transmembrane region" description="Helical" evidence="10">
    <location>
        <begin position="447"/>
        <end position="469"/>
    </location>
</feature>
<reference evidence="15 16" key="1">
    <citation type="submission" date="2012-02" db="EMBL/GenBank/DDBJ databases">
        <title>Complete genome sequence of Phycisphaera mikurensis NBRC 102666.</title>
        <authorList>
            <person name="Ankai A."/>
            <person name="Hosoyama A."/>
            <person name="Terui Y."/>
            <person name="Sekine M."/>
            <person name="Fukai R."/>
            <person name="Kato Y."/>
            <person name="Nakamura S."/>
            <person name="Yamada-Narita S."/>
            <person name="Kawakoshi A."/>
            <person name="Fukunaga Y."/>
            <person name="Yamazaki S."/>
            <person name="Fujita N."/>
        </authorList>
    </citation>
    <scope>NUCLEOTIDE SEQUENCE [LARGE SCALE GENOMIC DNA]</scope>
    <source>
        <strain evidence="16">NBRC 102666 / KCTC 22515 / FYK2301M01</strain>
    </source>
</reference>
<dbReference type="GO" id="GO:0006811">
    <property type="term" value="P:monoatomic ion transport"/>
    <property type="evidence" value="ECO:0007669"/>
    <property type="project" value="UniProtKB-KW"/>
</dbReference>
<feature type="domain" description="MrpA C-terminal/MbhE" evidence="14">
    <location>
        <begin position="680"/>
        <end position="768"/>
    </location>
</feature>
<dbReference type="GO" id="GO:0005886">
    <property type="term" value="C:plasma membrane"/>
    <property type="evidence" value="ECO:0007669"/>
    <property type="project" value="UniProtKB-SubCell"/>
</dbReference>
<keyword evidence="16" id="KW-1185">Reference proteome</keyword>
<proteinExistence type="predicted"/>
<evidence type="ECO:0000256" key="3">
    <source>
        <dbReference type="ARBA" id="ARBA00022449"/>
    </source>
</evidence>
<feature type="transmembrane region" description="Helical" evidence="10">
    <location>
        <begin position="406"/>
        <end position="427"/>
    </location>
</feature>
<comment type="subcellular location">
    <subcellularLocation>
        <location evidence="1">Cell membrane</location>
        <topology evidence="1">Multi-pass membrane protein</topology>
    </subcellularLocation>
    <subcellularLocation>
        <location evidence="9">Membrane</location>
        <topology evidence="9">Multi-pass membrane protein</topology>
    </subcellularLocation>
</comment>
<evidence type="ECO:0000313" key="16">
    <source>
        <dbReference type="Proteomes" id="UP000007881"/>
    </source>
</evidence>
<dbReference type="InterPro" id="IPR001750">
    <property type="entry name" value="ND/Mrp_TM"/>
</dbReference>
<dbReference type="HOGENOM" id="CLU_007100_2_1_0"/>
<feature type="transmembrane region" description="Helical" evidence="10">
    <location>
        <begin position="325"/>
        <end position="346"/>
    </location>
</feature>
<dbReference type="InterPro" id="IPR050616">
    <property type="entry name" value="CPA3_Na-H_Antiporter_A"/>
</dbReference>
<feature type="transmembrane region" description="Helical" evidence="10">
    <location>
        <begin position="133"/>
        <end position="152"/>
    </location>
</feature>
<dbReference type="GO" id="GO:0015297">
    <property type="term" value="F:antiporter activity"/>
    <property type="evidence" value="ECO:0007669"/>
    <property type="project" value="UniProtKB-KW"/>
</dbReference>
<dbReference type="KEGG" id="phm:PSMK_06610"/>
<keyword evidence="7" id="KW-0406">Ion transport</keyword>
<feature type="domain" description="MrpA C-terminal/MbhD" evidence="13">
    <location>
        <begin position="607"/>
        <end position="671"/>
    </location>
</feature>
<keyword evidence="5 9" id="KW-0812">Transmembrane</keyword>
<evidence type="ECO:0000256" key="10">
    <source>
        <dbReference type="SAM" id="Phobius"/>
    </source>
</evidence>
<feature type="transmembrane region" description="Helical" evidence="10">
    <location>
        <begin position="367"/>
        <end position="386"/>
    </location>
</feature>
<feature type="transmembrane region" description="Helical" evidence="10">
    <location>
        <begin position="745"/>
        <end position="761"/>
    </location>
</feature>
<evidence type="ECO:0000256" key="9">
    <source>
        <dbReference type="RuleBase" id="RU000320"/>
    </source>
</evidence>
<dbReference type="PATRIC" id="fig|1142394.8.peg.678"/>
<evidence type="ECO:0000256" key="2">
    <source>
        <dbReference type="ARBA" id="ARBA00022448"/>
    </source>
</evidence>
<keyword evidence="4" id="KW-1003">Cell membrane</keyword>
<evidence type="ECO:0000256" key="4">
    <source>
        <dbReference type="ARBA" id="ARBA00022475"/>
    </source>
</evidence>
<dbReference type="PRINTS" id="PR01434">
    <property type="entry name" value="NADHDHGNASE5"/>
</dbReference>
<feature type="transmembrane region" description="Helical" evidence="10">
    <location>
        <begin position="625"/>
        <end position="644"/>
    </location>
</feature>
<dbReference type="STRING" id="1142394.PSMK_06610"/>
<evidence type="ECO:0000256" key="8">
    <source>
        <dbReference type="ARBA" id="ARBA00023136"/>
    </source>
</evidence>
<evidence type="ECO:0000259" key="11">
    <source>
        <dbReference type="Pfam" id="PF00361"/>
    </source>
</evidence>
<dbReference type="RefSeq" id="WP_014436040.1">
    <property type="nucleotide sequence ID" value="NC_017080.1"/>
</dbReference>
<dbReference type="Pfam" id="PF13244">
    <property type="entry name" value="MbhD"/>
    <property type="match status" value="1"/>
</dbReference>
<dbReference type="eggNOG" id="COG2111">
    <property type="taxonomic scope" value="Bacteria"/>
</dbReference>
<dbReference type="InterPro" id="IPR001516">
    <property type="entry name" value="Proton_antipo_N"/>
</dbReference>
<keyword evidence="2" id="KW-0813">Transport</keyword>
<dbReference type="OrthoDB" id="9807568at2"/>
<evidence type="ECO:0000256" key="5">
    <source>
        <dbReference type="ARBA" id="ARBA00022692"/>
    </source>
</evidence>
<feature type="transmembrane region" description="Helical" evidence="10">
    <location>
        <begin position="500"/>
        <end position="518"/>
    </location>
</feature>
<dbReference type="PANTHER" id="PTHR43373">
    <property type="entry name" value="NA(+)/H(+) ANTIPORTER SUBUNIT"/>
    <property type="match status" value="1"/>
</dbReference>
<evidence type="ECO:0000256" key="1">
    <source>
        <dbReference type="ARBA" id="ARBA00004651"/>
    </source>
</evidence>
<dbReference type="InterPro" id="IPR046806">
    <property type="entry name" value="MrpA_C/MbhE"/>
</dbReference>
<feature type="transmembrane region" description="Helical" evidence="10">
    <location>
        <begin position="682"/>
        <end position="703"/>
    </location>
</feature>
<feature type="domain" description="NADH-Ubiquinone oxidoreductase (complex I) chain 5 N-terminal" evidence="12">
    <location>
        <begin position="64"/>
        <end position="111"/>
    </location>
</feature>
<accession>I0IC32</accession>
<feature type="transmembrane region" description="Helical" evidence="10">
    <location>
        <begin position="207"/>
        <end position="231"/>
    </location>
</feature>
<protein>
    <submittedName>
        <fullName evidence="15">Na(+)/H(+) antiporter subunit A</fullName>
    </submittedName>
</protein>
<evidence type="ECO:0000259" key="12">
    <source>
        <dbReference type="Pfam" id="PF00662"/>
    </source>
</evidence>
<evidence type="ECO:0000256" key="6">
    <source>
        <dbReference type="ARBA" id="ARBA00022989"/>
    </source>
</evidence>
<keyword evidence="6 10" id="KW-1133">Transmembrane helix</keyword>
<dbReference type="Pfam" id="PF00361">
    <property type="entry name" value="Proton_antipo_M"/>
    <property type="match status" value="1"/>
</dbReference>
<dbReference type="Pfam" id="PF00662">
    <property type="entry name" value="Proton_antipo_N"/>
    <property type="match status" value="1"/>
</dbReference>
<feature type="transmembrane region" description="Helical" evidence="10">
    <location>
        <begin position="650"/>
        <end position="670"/>
    </location>
</feature>
<feature type="transmembrane region" description="Helical" evidence="10">
    <location>
        <begin position="77"/>
        <end position="98"/>
    </location>
</feature>
<feature type="transmembrane region" description="Helical" evidence="10">
    <location>
        <begin position="110"/>
        <end position="127"/>
    </location>
</feature>